<dbReference type="Gene3D" id="3.40.50.1820">
    <property type="entry name" value="alpha/beta hydrolase"/>
    <property type="match status" value="1"/>
</dbReference>
<dbReference type="SUPFAM" id="SSF53474">
    <property type="entry name" value="alpha/beta-Hydrolases"/>
    <property type="match status" value="1"/>
</dbReference>
<dbReference type="InterPro" id="IPR011042">
    <property type="entry name" value="6-blade_b-propeller_TolB-like"/>
</dbReference>
<dbReference type="Pfam" id="PF07676">
    <property type="entry name" value="PD40"/>
    <property type="match status" value="4"/>
</dbReference>
<evidence type="ECO:0000313" key="8">
    <source>
        <dbReference type="EMBL" id="QOY86904.1"/>
    </source>
</evidence>
<dbReference type="InterPro" id="IPR001375">
    <property type="entry name" value="Peptidase_S9_cat"/>
</dbReference>
<gene>
    <name evidence="8" type="ORF">IRI77_29630</name>
</gene>
<organism evidence="8 9">
    <name type="scientific">Paludibaculum fermentans</name>
    <dbReference type="NCBI Taxonomy" id="1473598"/>
    <lineage>
        <taxon>Bacteria</taxon>
        <taxon>Pseudomonadati</taxon>
        <taxon>Acidobacteriota</taxon>
        <taxon>Terriglobia</taxon>
        <taxon>Bryobacterales</taxon>
        <taxon>Bryobacteraceae</taxon>
        <taxon>Paludibaculum</taxon>
    </lineage>
</organism>
<dbReference type="FunFam" id="3.40.50.1820:FF:000028">
    <property type="entry name" value="S9 family peptidase"/>
    <property type="match status" value="1"/>
</dbReference>
<evidence type="ECO:0000256" key="6">
    <source>
        <dbReference type="SAM" id="SignalP"/>
    </source>
</evidence>
<dbReference type="KEGG" id="pfer:IRI77_29630"/>
<reference evidence="8 9" key="1">
    <citation type="submission" date="2020-10" db="EMBL/GenBank/DDBJ databases">
        <title>Complete genome sequence of Paludibaculum fermentans P105T, a facultatively anaerobic acidobacterium capable of dissimilatory Fe(III) reduction.</title>
        <authorList>
            <person name="Dedysh S.N."/>
            <person name="Beletsky A.V."/>
            <person name="Kulichevskaya I.S."/>
            <person name="Mardanov A.V."/>
            <person name="Ravin N.V."/>
        </authorList>
    </citation>
    <scope>NUCLEOTIDE SEQUENCE [LARGE SCALE GENOMIC DNA]</scope>
    <source>
        <strain evidence="8 9">P105</strain>
    </source>
</reference>
<keyword evidence="4" id="KW-0378">Hydrolase</keyword>
<keyword evidence="9" id="KW-1185">Reference proteome</keyword>
<dbReference type="InterPro" id="IPR011659">
    <property type="entry name" value="WD40"/>
</dbReference>
<dbReference type="Gene3D" id="2.120.10.30">
    <property type="entry name" value="TolB, C-terminal domain"/>
    <property type="match status" value="2"/>
</dbReference>
<dbReference type="Pfam" id="PF00326">
    <property type="entry name" value="Peptidase_S9"/>
    <property type="match status" value="1"/>
</dbReference>
<feature type="domain" description="Peptidase S9 prolyl oligopeptidase catalytic" evidence="7">
    <location>
        <begin position="473"/>
        <end position="680"/>
    </location>
</feature>
<keyword evidence="3 6" id="KW-0732">Signal</keyword>
<dbReference type="InterPro" id="IPR029058">
    <property type="entry name" value="AB_hydrolase_fold"/>
</dbReference>
<evidence type="ECO:0000256" key="5">
    <source>
        <dbReference type="ARBA" id="ARBA00022825"/>
    </source>
</evidence>
<comment type="similarity">
    <text evidence="1">Belongs to the peptidase S9C family.</text>
</comment>
<keyword evidence="2" id="KW-0645">Protease</keyword>
<dbReference type="GO" id="GO:0004252">
    <property type="term" value="F:serine-type endopeptidase activity"/>
    <property type="evidence" value="ECO:0007669"/>
    <property type="project" value="TreeGrafter"/>
</dbReference>
<evidence type="ECO:0000256" key="3">
    <source>
        <dbReference type="ARBA" id="ARBA00022729"/>
    </source>
</evidence>
<evidence type="ECO:0000256" key="4">
    <source>
        <dbReference type="ARBA" id="ARBA00022801"/>
    </source>
</evidence>
<dbReference type="EMBL" id="CP063849">
    <property type="protein sequence ID" value="QOY86904.1"/>
    <property type="molecule type" value="Genomic_DNA"/>
</dbReference>
<proteinExistence type="inferred from homology"/>
<dbReference type="PANTHER" id="PTHR42776:SF13">
    <property type="entry name" value="DIPEPTIDYL-PEPTIDASE 5"/>
    <property type="match status" value="1"/>
</dbReference>
<protein>
    <submittedName>
        <fullName evidence="8">S9 family peptidase</fullName>
    </submittedName>
</protein>
<evidence type="ECO:0000256" key="2">
    <source>
        <dbReference type="ARBA" id="ARBA00022670"/>
    </source>
</evidence>
<evidence type="ECO:0000256" key="1">
    <source>
        <dbReference type="ARBA" id="ARBA00010040"/>
    </source>
</evidence>
<feature type="signal peptide" evidence="6">
    <location>
        <begin position="1"/>
        <end position="20"/>
    </location>
</feature>
<name>A0A7S7SJ73_PALFE</name>
<accession>A0A7S7SJ73</accession>
<keyword evidence="5" id="KW-0720">Serine protease</keyword>
<dbReference type="SUPFAM" id="SSF82171">
    <property type="entry name" value="DPP6 N-terminal domain-like"/>
    <property type="match status" value="1"/>
</dbReference>
<dbReference type="RefSeq" id="WP_194448573.1">
    <property type="nucleotide sequence ID" value="NZ_CP063849.1"/>
</dbReference>
<dbReference type="AlphaFoldDB" id="A0A7S7SJ73"/>
<dbReference type="Proteomes" id="UP000593892">
    <property type="component" value="Chromosome"/>
</dbReference>
<sequence length="681" mass="75211">MKLCLLFTAVLLLANVAAHAQKAPFTAAEMLKLKRISEPNVAPDGHAVVFTVGEVDVDKNAQDRQLWIVSPNGTGLRKLTTEGRNTGARFSPDSKSIAFISTRGGSGQIWIMDADGRNPRQVTKLSSEADGVIWAPDGKSVVFTSEVYPECNADDACNAKLIAAEEKNKVKARTYTSLLYRHWTAWRGKRVKHLMTAQVDGGAVKDLTPGFKYDVPPFSLGGGGDYAISPDGKEVCYAANLDEDQATSTNWELYTIPIEGPSDGVEPKKISTSPGADASPQYSPDGKWIAWRMQVRAGYESDRWRLVVMDRESGRINVLTENLDRHVTGFTWHPDSRRLAFTVEDRGRQQAQLISVNGGGVRSMTQGATHVDDLQFTADGKTLIYTEVTGASPTEIYKAASSGGAPEPLTRLNEAFLASHDLRKLEEFTVTGAESGQVHSFLLKPPNFDSSKKYPVLFLIHGGPQGAWGESFSYRWNQQVFATAGFVVVMPNPRGSTGYGTKFTDDINGDWGGRAYEDIMAVADYVAKLPYVDGDRMAASGGSYGGYMVDWIAGHTNRFKALVSHAGVYDLSSMGGETEELWFSTWEFKGFPWQNQEMYDKWSPSRSAANFKTPTLVIHGELDYRVPYGQGLQLFTALQAQKVPSKLLVFPDEGHWVLKPQNSLLWYSTFLDWVEEWTKKP</sequence>
<dbReference type="PANTHER" id="PTHR42776">
    <property type="entry name" value="SERINE PEPTIDASE S9 FAMILY MEMBER"/>
    <property type="match status" value="1"/>
</dbReference>
<dbReference type="GO" id="GO:0006508">
    <property type="term" value="P:proteolysis"/>
    <property type="evidence" value="ECO:0007669"/>
    <property type="project" value="UniProtKB-KW"/>
</dbReference>
<evidence type="ECO:0000313" key="9">
    <source>
        <dbReference type="Proteomes" id="UP000593892"/>
    </source>
</evidence>
<feature type="chain" id="PRO_5033058199" evidence="6">
    <location>
        <begin position="21"/>
        <end position="681"/>
    </location>
</feature>
<evidence type="ECO:0000259" key="7">
    <source>
        <dbReference type="Pfam" id="PF00326"/>
    </source>
</evidence>